<keyword evidence="4" id="KW-0804">Transcription</keyword>
<feature type="domain" description="TF-B3" evidence="7">
    <location>
        <begin position="31"/>
        <end position="125"/>
    </location>
</feature>
<dbReference type="PANTHER" id="PTHR31920:SF122">
    <property type="entry name" value="B3 DOMAIN-CONTAINING PROTEIN REM23"/>
    <property type="match status" value="1"/>
</dbReference>
<evidence type="ECO:0000256" key="2">
    <source>
        <dbReference type="ARBA" id="ARBA00023015"/>
    </source>
</evidence>
<protein>
    <recommendedName>
        <fullName evidence="7">TF-B3 domain-containing protein</fullName>
    </recommendedName>
</protein>
<dbReference type="PROSITE" id="PS50863">
    <property type="entry name" value="B3"/>
    <property type="match status" value="2"/>
</dbReference>
<evidence type="ECO:0000256" key="4">
    <source>
        <dbReference type="ARBA" id="ARBA00023163"/>
    </source>
</evidence>
<dbReference type="OrthoDB" id="1666376at2759"/>
<dbReference type="EMBL" id="CM007390">
    <property type="protein sequence ID" value="ONK57191.1"/>
    <property type="molecule type" value="Genomic_DNA"/>
</dbReference>
<keyword evidence="3" id="KW-0238">DNA-binding</keyword>
<dbReference type="GO" id="GO:0005634">
    <property type="term" value="C:nucleus"/>
    <property type="evidence" value="ECO:0007669"/>
    <property type="project" value="UniProtKB-SubCell"/>
</dbReference>
<feature type="region of interest" description="Disordered" evidence="6">
    <location>
        <begin position="376"/>
        <end position="434"/>
    </location>
</feature>
<evidence type="ECO:0000256" key="6">
    <source>
        <dbReference type="SAM" id="MobiDB-lite"/>
    </source>
</evidence>
<feature type="compositionally biased region" description="Basic and acidic residues" evidence="6">
    <location>
        <begin position="166"/>
        <end position="179"/>
    </location>
</feature>
<dbReference type="InterPro" id="IPR015300">
    <property type="entry name" value="DNA-bd_pseudobarrel_sf"/>
</dbReference>
<dbReference type="AlphaFoldDB" id="A0A5P1E3H6"/>
<accession>A0A5P1E3H6</accession>
<keyword evidence="9" id="KW-1185">Reference proteome</keyword>
<feature type="compositionally biased region" description="Basic and acidic residues" evidence="6">
    <location>
        <begin position="414"/>
        <end position="434"/>
    </location>
</feature>
<dbReference type="Gene3D" id="2.40.330.10">
    <property type="entry name" value="DNA-binding pseudobarrel domain"/>
    <property type="match status" value="2"/>
</dbReference>
<evidence type="ECO:0000256" key="3">
    <source>
        <dbReference type="ARBA" id="ARBA00023125"/>
    </source>
</evidence>
<feature type="compositionally biased region" description="Polar residues" evidence="6">
    <location>
        <begin position="150"/>
        <end position="165"/>
    </location>
</feature>
<dbReference type="Pfam" id="PF02362">
    <property type="entry name" value="B3"/>
    <property type="match status" value="2"/>
</dbReference>
<evidence type="ECO:0000313" key="9">
    <source>
        <dbReference type="Proteomes" id="UP000243459"/>
    </source>
</evidence>
<name>A0A5P1E3H6_ASPOF</name>
<dbReference type="Proteomes" id="UP000243459">
    <property type="component" value="Chromosome 10"/>
</dbReference>
<dbReference type="InterPro" id="IPR050655">
    <property type="entry name" value="Plant_B3_domain"/>
</dbReference>
<evidence type="ECO:0000256" key="1">
    <source>
        <dbReference type="ARBA" id="ARBA00004123"/>
    </source>
</evidence>
<feature type="region of interest" description="Disordered" evidence="6">
    <location>
        <begin position="130"/>
        <end position="187"/>
    </location>
</feature>
<dbReference type="InterPro" id="IPR003340">
    <property type="entry name" value="B3_DNA-bd"/>
</dbReference>
<keyword evidence="2" id="KW-0805">Transcription regulation</keyword>
<gene>
    <name evidence="8" type="ORF">A4U43_C10F17540</name>
</gene>
<keyword evidence="5" id="KW-0539">Nucleus</keyword>
<feature type="domain" description="TF-B3" evidence="7">
    <location>
        <begin position="539"/>
        <end position="636"/>
    </location>
</feature>
<dbReference type="OMA" id="NAQYDQT"/>
<organism evidence="8 9">
    <name type="scientific">Asparagus officinalis</name>
    <name type="common">Garden asparagus</name>
    <dbReference type="NCBI Taxonomy" id="4686"/>
    <lineage>
        <taxon>Eukaryota</taxon>
        <taxon>Viridiplantae</taxon>
        <taxon>Streptophyta</taxon>
        <taxon>Embryophyta</taxon>
        <taxon>Tracheophyta</taxon>
        <taxon>Spermatophyta</taxon>
        <taxon>Magnoliopsida</taxon>
        <taxon>Liliopsida</taxon>
        <taxon>Asparagales</taxon>
        <taxon>Asparagaceae</taxon>
        <taxon>Asparagoideae</taxon>
        <taxon>Asparagus</taxon>
    </lineage>
</organism>
<dbReference type="SUPFAM" id="SSF101936">
    <property type="entry name" value="DNA-binding pseudobarrel domain"/>
    <property type="match status" value="2"/>
</dbReference>
<feature type="compositionally biased region" description="Basic and acidic residues" evidence="6">
    <location>
        <begin position="377"/>
        <end position="400"/>
    </location>
</feature>
<evidence type="ECO:0000259" key="7">
    <source>
        <dbReference type="PROSITE" id="PS50863"/>
    </source>
</evidence>
<dbReference type="PANTHER" id="PTHR31920">
    <property type="entry name" value="B3 DOMAIN-CONTAINING"/>
    <property type="match status" value="1"/>
</dbReference>
<evidence type="ECO:0000313" key="8">
    <source>
        <dbReference type="EMBL" id="ONK57191.1"/>
    </source>
</evidence>
<dbReference type="SMART" id="SM01019">
    <property type="entry name" value="B3"/>
    <property type="match status" value="2"/>
</dbReference>
<comment type="subcellular location">
    <subcellularLocation>
        <location evidence="1">Nucleus</location>
    </subcellularLocation>
</comment>
<dbReference type="CDD" id="cd10017">
    <property type="entry name" value="B3_DNA"/>
    <property type="match status" value="2"/>
</dbReference>
<evidence type="ECO:0000256" key="5">
    <source>
        <dbReference type="ARBA" id="ARBA00023242"/>
    </source>
</evidence>
<sequence length="639" mass="71570">MQRACKKCIKKCLRAHGEKPSSSFSSKVSAVPSFFKIMIGDFGEALFIPPTFARTLQGLINKKIYLEDSAGNRSIVKLSATKDGSLIFKQGWHDFILDHSISLGEIVIFKHIGISQFTVQIYGTSGSERFQFKGEGNNNKRKRKESKNEASPNISPLSKAKTNCEASERNHNASDEDAGRNSPIVLSDDDKVMEKLTKDGSNRWVKKSAENNIENRKKNLIVDKRTTRRCLYATERKSSNVRKEAECEQEIFKIPPGFSWSHKASNEGKTSMNKQAMEVECTKDMKEDSGLEKNCSVINTSFRDTKANEKKLADQCNSLKRPKLVSRRPKIVSTLDNNNKDEMRTEIDDWAIVTSPLSKEKLSVVEFSQENNVFMKDQIEKGKPKGDDSSEPNSIEKSENEAPQEFANEDEDENRIVSKEFGNEDSKDEVEVKSDATISLLAPKEDCKALGAEKEEVTSKGSSLHENGIEAPSCSPILNCKDNDQDDLPLLLEGIINDNQSEGKLELDDKKVSPCSKGEASEVVKAKEMDPIDSTTVKNTDFSITVSLISQTWLLLPEKLPACPLRKRCLRKVVVLQDPSMRLWPVLYHESFEFIGFIGGWEDFATANKLQQGDTCQIELVSSSEPTFKVQFSSSQNPM</sequence>
<reference evidence="9" key="1">
    <citation type="journal article" date="2017" name="Nat. Commun.">
        <title>The asparagus genome sheds light on the origin and evolution of a young Y chromosome.</title>
        <authorList>
            <person name="Harkess A."/>
            <person name="Zhou J."/>
            <person name="Xu C."/>
            <person name="Bowers J.E."/>
            <person name="Van der Hulst R."/>
            <person name="Ayyampalayam S."/>
            <person name="Mercati F."/>
            <person name="Riccardi P."/>
            <person name="McKain M.R."/>
            <person name="Kakrana A."/>
            <person name="Tang H."/>
            <person name="Ray J."/>
            <person name="Groenendijk J."/>
            <person name="Arikit S."/>
            <person name="Mathioni S.M."/>
            <person name="Nakano M."/>
            <person name="Shan H."/>
            <person name="Telgmann-Rauber A."/>
            <person name="Kanno A."/>
            <person name="Yue Z."/>
            <person name="Chen H."/>
            <person name="Li W."/>
            <person name="Chen Y."/>
            <person name="Xu X."/>
            <person name="Zhang Y."/>
            <person name="Luo S."/>
            <person name="Chen H."/>
            <person name="Gao J."/>
            <person name="Mao Z."/>
            <person name="Pires J.C."/>
            <person name="Luo M."/>
            <person name="Kudrna D."/>
            <person name="Wing R.A."/>
            <person name="Meyers B.C."/>
            <person name="Yi K."/>
            <person name="Kong H."/>
            <person name="Lavrijsen P."/>
            <person name="Sunseri F."/>
            <person name="Falavigna A."/>
            <person name="Ye Y."/>
            <person name="Leebens-Mack J.H."/>
            <person name="Chen G."/>
        </authorList>
    </citation>
    <scope>NUCLEOTIDE SEQUENCE [LARGE SCALE GENOMIC DNA]</scope>
    <source>
        <strain evidence="9">cv. DH0086</strain>
    </source>
</reference>
<dbReference type="GO" id="GO:0003677">
    <property type="term" value="F:DNA binding"/>
    <property type="evidence" value="ECO:0007669"/>
    <property type="project" value="UniProtKB-KW"/>
</dbReference>
<proteinExistence type="predicted"/>
<dbReference type="Gramene" id="ONK57191">
    <property type="protein sequence ID" value="ONK57191"/>
    <property type="gene ID" value="A4U43_C10F17540"/>
</dbReference>